<organism evidence="3">
    <name type="scientific">Amphimedon queenslandica</name>
    <name type="common">Sponge</name>
    <dbReference type="NCBI Taxonomy" id="400682"/>
    <lineage>
        <taxon>Eukaryota</taxon>
        <taxon>Metazoa</taxon>
        <taxon>Porifera</taxon>
        <taxon>Demospongiae</taxon>
        <taxon>Heteroscleromorpha</taxon>
        <taxon>Haplosclerida</taxon>
        <taxon>Niphatidae</taxon>
        <taxon>Amphimedon</taxon>
    </lineage>
</organism>
<accession>A0A1X7TET0</accession>
<feature type="compositionally biased region" description="Pro residues" evidence="2">
    <location>
        <begin position="359"/>
        <end position="369"/>
    </location>
</feature>
<proteinExistence type="predicted"/>
<feature type="compositionally biased region" description="Low complexity" evidence="2">
    <location>
        <begin position="384"/>
        <end position="397"/>
    </location>
</feature>
<feature type="coiled-coil region" evidence="1">
    <location>
        <begin position="416"/>
        <end position="447"/>
    </location>
</feature>
<keyword evidence="1" id="KW-0175">Coiled coil</keyword>
<feature type="region of interest" description="Disordered" evidence="2">
    <location>
        <begin position="24"/>
        <end position="49"/>
    </location>
</feature>
<dbReference type="AlphaFoldDB" id="A0A1X7TET0"/>
<feature type="compositionally biased region" description="Polar residues" evidence="2">
    <location>
        <begin position="262"/>
        <end position="281"/>
    </location>
</feature>
<evidence type="ECO:0000313" key="3">
    <source>
        <dbReference type="EnsemblMetazoa" id="Aqu2.1.13151_001"/>
    </source>
</evidence>
<feature type="compositionally biased region" description="Pro residues" evidence="2">
    <location>
        <begin position="302"/>
        <end position="333"/>
    </location>
</feature>
<name>A0A1X7TET0_AMPQE</name>
<protein>
    <submittedName>
        <fullName evidence="3">Uncharacterized protein</fullName>
    </submittedName>
</protein>
<evidence type="ECO:0000256" key="1">
    <source>
        <dbReference type="SAM" id="Coils"/>
    </source>
</evidence>
<sequence length="464" mass="49686">MASQVCSLCGETVTGNMQVHLMSKCQGGDRNSEDEGSSSLSPPPSLSSSKTVNVRFLFKPLTNLSFKTVTLLSSFSIDLISNGMTYTSDYTQLPVGDYDGQLIIGSSVCYAVKKFVIDTSGETIPLELDLKQMDTDEKSSGSYTTEGSTIPVTDQTISMTFNPSYTTAVCNNPFCKVHGKARGYTNAYTYDSYGNGVYDDGSYGDEVYEGEGGQRKVLLVYYKYGEGEEGLYPATTDYQTATPTSYKSAPPTSYKPLPGKQRVTSNSPPTSDGETTPTKSTAESEDVSPVKRKQEKHQRSESPPPSHSPPPPLSPATTPPPSPPPSSPPPPLPTASKTPSSSRTQPASRTQSSLINNPKPSPPPPPVSTTPPVHEVTGLSANKTSSTGYTSSPPTHSNEPTTGFHVADIKSPAEDVSALKEENKRLKENMERAKALWEGQRRRLEQRLAQLGGGGGAKSTSIQE</sequence>
<feature type="compositionally biased region" description="Polar residues" evidence="2">
    <location>
        <begin position="236"/>
        <end position="251"/>
    </location>
</feature>
<feature type="compositionally biased region" description="Polar residues" evidence="2">
    <location>
        <begin position="343"/>
        <end position="358"/>
    </location>
</feature>
<dbReference type="InParanoid" id="A0A1X7TET0"/>
<dbReference type="EnsemblMetazoa" id="Aqu2.1.13151_001">
    <property type="protein sequence ID" value="Aqu2.1.13151_001"/>
    <property type="gene ID" value="Aqu2.1.13151"/>
</dbReference>
<feature type="region of interest" description="Disordered" evidence="2">
    <location>
        <begin position="234"/>
        <end position="415"/>
    </location>
</feature>
<reference evidence="3" key="1">
    <citation type="submission" date="2017-05" db="UniProtKB">
        <authorList>
            <consortium name="EnsemblMetazoa"/>
        </authorList>
    </citation>
    <scope>IDENTIFICATION</scope>
</reference>
<evidence type="ECO:0000256" key="2">
    <source>
        <dbReference type="SAM" id="MobiDB-lite"/>
    </source>
</evidence>